<gene>
    <name evidence="2" type="ORF">M0R45_028684</name>
</gene>
<reference evidence="2 3" key="1">
    <citation type="journal article" date="2023" name="G3 (Bethesda)">
        <title>A chromosome-length genome assembly and annotation of blackberry (Rubus argutus, cv. 'Hillquist').</title>
        <authorList>
            <person name="Bruna T."/>
            <person name="Aryal R."/>
            <person name="Dudchenko O."/>
            <person name="Sargent D.J."/>
            <person name="Mead D."/>
            <person name="Buti M."/>
            <person name="Cavallini A."/>
            <person name="Hytonen T."/>
            <person name="Andres J."/>
            <person name="Pham M."/>
            <person name="Weisz D."/>
            <person name="Mascagni F."/>
            <person name="Usai G."/>
            <person name="Natali L."/>
            <person name="Bassil N."/>
            <person name="Fernandez G.E."/>
            <person name="Lomsadze A."/>
            <person name="Armour M."/>
            <person name="Olukolu B."/>
            <person name="Poorten T."/>
            <person name="Britton C."/>
            <person name="Davik J."/>
            <person name="Ashrafi H."/>
            <person name="Aiden E.L."/>
            <person name="Borodovsky M."/>
            <person name="Worthington M."/>
        </authorList>
    </citation>
    <scope>NUCLEOTIDE SEQUENCE [LARGE SCALE GENOMIC DNA]</scope>
    <source>
        <strain evidence="2">PI 553951</strain>
    </source>
</reference>
<evidence type="ECO:0000313" key="3">
    <source>
        <dbReference type="Proteomes" id="UP001457282"/>
    </source>
</evidence>
<accession>A0AAW1W6B6</accession>
<feature type="compositionally biased region" description="Acidic residues" evidence="1">
    <location>
        <begin position="19"/>
        <end position="29"/>
    </location>
</feature>
<keyword evidence="3" id="KW-1185">Reference proteome</keyword>
<evidence type="ECO:0000313" key="2">
    <source>
        <dbReference type="EMBL" id="KAK9920123.1"/>
    </source>
</evidence>
<proteinExistence type="predicted"/>
<organism evidence="2 3">
    <name type="scientific">Rubus argutus</name>
    <name type="common">Southern blackberry</name>
    <dbReference type="NCBI Taxonomy" id="59490"/>
    <lineage>
        <taxon>Eukaryota</taxon>
        <taxon>Viridiplantae</taxon>
        <taxon>Streptophyta</taxon>
        <taxon>Embryophyta</taxon>
        <taxon>Tracheophyta</taxon>
        <taxon>Spermatophyta</taxon>
        <taxon>Magnoliopsida</taxon>
        <taxon>eudicotyledons</taxon>
        <taxon>Gunneridae</taxon>
        <taxon>Pentapetalae</taxon>
        <taxon>rosids</taxon>
        <taxon>fabids</taxon>
        <taxon>Rosales</taxon>
        <taxon>Rosaceae</taxon>
        <taxon>Rosoideae</taxon>
        <taxon>Rosoideae incertae sedis</taxon>
        <taxon>Rubus</taxon>
    </lineage>
</organism>
<dbReference type="PANTHER" id="PTHR35123">
    <property type="entry name" value="OS07G0633900 PROTEIN-RELATED"/>
    <property type="match status" value="1"/>
</dbReference>
<name>A0AAW1W6B6_RUBAR</name>
<dbReference type="AlphaFoldDB" id="A0AAW1W6B6"/>
<dbReference type="EMBL" id="JBEDUW010000006">
    <property type="protein sequence ID" value="KAK9920123.1"/>
    <property type="molecule type" value="Genomic_DNA"/>
</dbReference>
<feature type="region of interest" description="Disordered" evidence="1">
    <location>
        <begin position="1"/>
        <end position="41"/>
    </location>
</feature>
<protein>
    <submittedName>
        <fullName evidence="2">Uncharacterized protein</fullName>
    </submittedName>
</protein>
<evidence type="ECO:0000256" key="1">
    <source>
        <dbReference type="SAM" id="MobiDB-lite"/>
    </source>
</evidence>
<sequence length="97" mass="10579">MSVLGKEISSVGGSGRDCGDDDGDEDDDENGKRFGATGGNKGCYFCFTQPLTVESSAESQTSDPNSPNFTYGKLRSFIEMNDFYSKECNHHVNYDPT</sequence>
<comment type="caution">
    <text evidence="2">The sequence shown here is derived from an EMBL/GenBank/DDBJ whole genome shotgun (WGS) entry which is preliminary data.</text>
</comment>
<dbReference type="Proteomes" id="UP001457282">
    <property type="component" value="Unassembled WGS sequence"/>
</dbReference>
<dbReference type="PANTHER" id="PTHR35123:SF2">
    <property type="entry name" value="UBIQUITIN CARBOXYL-TERMINAL HYDROLASE-LIKE PROTEIN"/>
    <property type="match status" value="1"/>
</dbReference>